<reference evidence="2 3" key="2">
    <citation type="journal article" date="2019" name="G3 (Bethesda)">
        <title>Hybrid Assembly of the Genome of the Entomopathogenic Nematode Steinernema carpocapsae Identifies the X-Chromosome.</title>
        <authorList>
            <person name="Serra L."/>
            <person name="Macchietto M."/>
            <person name="Macias-Munoz A."/>
            <person name="McGill C.J."/>
            <person name="Rodriguez I.M."/>
            <person name="Rodriguez B."/>
            <person name="Murad R."/>
            <person name="Mortazavi A."/>
        </authorList>
    </citation>
    <scope>NUCLEOTIDE SEQUENCE [LARGE SCALE GENOMIC DNA]</scope>
    <source>
        <strain evidence="2 3">ALL</strain>
    </source>
</reference>
<evidence type="ECO:0000313" key="3">
    <source>
        <dbReference type="Proteomes" id="UP000298663"/>
    </source>
</evidence>
<feature type="compositionally biased region" description="Polar residues" evidence="1">
    <location>
        <begin position="130"/>
        <end position="141"/>
    </location>
</feature>
<reference evidence="2 3" key="1">
    <citation type="journal article" date="2015" name="Genome Biol.">
        <title>Comparative genomics of Steinernema reveals deeply conserved gene regulatory networks.</title>
        <authorList>
            <person name="Dillman A.R."/>
            <person name="Macchietto M."/>
            <person name="Porter C.F."/>
            <person name="Rogers A."/>
            <person name="Williams B."/>
            <person name="Antoshechkin I."/>
            <person name="Lee M.M."/>
            <person name="Goodwin Z."/>
            <person name="Lu X."/>
            <person name="Lewis E.E."/>
            <person name="Goodrich-Blair H."/>
            <person name="Stock S.P."/>
            <person name="Adams B.J."/>
            <person name="Sternberg P.W."/>
            <person name="Mortazavi A."/>
        </authorList>
    </citation>
    <scope>NUCLEOTIDE SEQUENCE [LARGE SCALE GENOMIC DNA]</scope>
    <source>
        <strain evidence="2 3">ALL</strain>
    </source>
</reference>
<gene>
    <name evidence="2" type="ORF">L596_025503</name>
</gene>
<feature type="compositionally biased region" description="Basic and acidic residues" evidence="1">
    <location>
        <begin position="14"/>
        <end position="34"/>
    </location>
</feature>
<evidence type="ECO:0000256" key="1">
    <source>
        <dbReference type="SAM" id="MobiDB-lite"/>
    </source>
</evidence>
<proteinExistence type="predicted"/>
<sequence length="253" mass="28437">MAKVAAPLPSKNKSKVDKLFGEENRNDPSHKDREEDHDEGDDVFDEQVLQDSEVRKADNGTATPVMVGENGLPGTPKKSHALNMLEKQDTTFSLHGSPRTGVSDVEAAVEKAKAALENNSSPIKKPFNRRLTQNQISATSSPKKTAAPRPAGATAAEKKQNLYKRTESSEEEELADIREQQRLERDKAIDLKDKKVGKDKKKDGKGKDKDKDKNHDKEKEKKRKKKEKEKHQSQNTHVRERQKDVKTKVCVII</sequence>
<name>A0A4U5M7Y1_STECR</name>
<protein>
    <submittedName>
        <fullName evidence="2">Uncharacterized protein</fullName>
    </submittedName>
</protein>
<feature type="compositionally biased region" description="Basic and acidic residues" evidence="1">
    <location>
        <begin position="175"/>
        <end position="219"/>
    </location>
</feature>
<feature type="compositionally biased region" description="Basic and acidic residues" evidence="1">
    <location>
        <begin position="229"/>
        <end position="247"/>
    </location>
</feature>
<feature type="compositionally biased region" description="Basic and acidic residues" evidence="1">
    <location>
        <begin position="156"/>
        <end position="168"/>
    </location>
</feature>
<dbReference type="OrthoDB" id="10672689at2759"/>
<dbReference type="EMBL" id="AZBU02000009">
    <property type="protein sequence ID" value="TKR65039.1"/>
    <property type="molecule type" value="Genomic_DNA"/>
</dbReference>
<keyword evidence="3" id="KW-1185">Reference proteome</keyword>
<evidence type="ECO:0000313" key="2">
    <source>
        <dbReference type="EMBL" id="TKR65039.1"/>
    </source>
</evidence>
<comment type="caution">
    <text evidence="2">The sequence shown here is derived from an EMBL/GenBank/DDBJ whole genome shotgun (WGS) entry which is preliminary data.</text>
</comment>
<dbReference type="Proteomes" id="UP000298663">
    <property type="component" value="Unassembled WGS sequence"/>
</dbReference>
<feature type="region of interest" description="Disordered" evidence="1">
    <location>
        <begin position="1"/>
        <end position="79"/>
    </location>
</feature>
<organism evidence="2 3">
    <name type="scientific">Steinernema carpocapsae</name>
    <name type="common">Entomopathogenic nematode</name>
    <dbReference type="NCBI Taxonomy" id="34508"/>
    <lineage>
        <taxon>Eukaryota</taxon>
        <taxon>Metazoa</taxon>
        <taxon>Ecdysozoa</taxon>
        <taxon>Nematoda</taxon>
        <taxon>Chromadorea</taxon>
        <taxon>Rhabditida</taxon>
        <taxon>Tylenchina</taxon>
        <taxon>Panagrolaimomorpha</taxon>
        <taxon>Strongyloidoidea</taxon>
        <taxon>Steinernematidae</taxon>
        <taxon>Steinernema</taxon>
    </lineage>
</organism>
<dbReference type="AlphaFoldDB" id="A0A4U5M7Y1"/>
<feature type="region of interest" description="Disordered" evidence="1">
    <location>
        <begin position="116"/>
        <end position="247"/>
    </location>
</feature>
<accession>A0A4U5M7Y1</accession>
<feature type="compositionally biased region" description="Low complexity" evidence="1">
    <location>
        <begin position="142"/>
        <end position="155"/>
    </location>
</feature>
<feature type="compositionally biased region" description="Acidic residues" evidence="1">
    <location>
        <begin position="35"/>
        <end position="45"/>
    </location>
</feature>